<evidence type="ECO:0000256" key="1">
    <source>
        <dbReference type="SAM" id="MobiDB-lite"/>
    </source>
</evidence>
<dbReference type="InterPro" id="IPR036238">
    <property type="entry name" value="Transglutaminase_C_sf"/>
</dbReference>
<gene>
    <name evidence="3" type="ORF">TGEB3V08_LOCUS6422</name>
</gene>
<dbReference type="AlphaFoldDB" id="A0A7R9PMW6"/>
<dbReference type="GO" id="GO:0003810">
    <property type="term" value="F:protein-glutamine gamma-glutamyltransferase activity"/>
    <property type="evidence" value="ECO:0007669"/>
    <property type="project" value="InterPro"/>
</dbReference>
<dbReference type="Gene3D" id="2.60.40.10">
    <property type="entry name" value="Immunoglobulins"/>
    <property type="match status" value="2"/>
</dbReference>
<dbReference type="InterPro" id="IPR050779">
    <property type="entry name" value="Transglutaminase"/>
</dbReference>
<proteinExistence type="predicted"/>
<evidence type="ECO:0000313" key="3">
    <source>
        <dbReference type="EMBL" id="CAD7596478.1"/>
    </source>
</evidence>
<dbReference type="InterPro" id="IPR013783">
    <property type="entry name" value="Ig-like_fold"/>
</dbReference>
<feature type="compositionally biased region" description="Basic and acidic residues" evidence="1">
    <location>
        <begin position="580"/>
        <end position="589"/>
    </location>
</feature>
<reference evidence="3" key="1">
    <citation type="submission" date="2020-11" db="EMBL/GenBank/DDBJ databases">
        <authorList>
            <person name="Tran Van P."/>
        </authorList>
    </citation>
    <scope>NUCLEOTIDE SEQUENCE</scope>
</reference>
<organism evidence="3">
    <name type="scientific">Timema genevievae</name>
    <name type="common">Walking stick</name>
    <dbReference type="NCBI Taxonomy" id="629358"/>
    <lineage>
        <taxon>Eukaryota</taxon>
        <taxon>Metazoa</taxon>
        <taxon>Ecdysozoa</taxon>
        <taxon>Arthropoda</taxon>
        <taxon>Hexapoda</taxon>
        <taxon>Insecta</taxon>
        <taxon>Pterygota</taxon>
        <taxon>Neoptera</taxon>
        <taxon>Polyneoptera</taxon>
        <taxon>Phasmatodea</taxon>
        <taxon>Timematodea</taxon>
        <taxon>Timematoidea</taxon>
        <taxon>Timematidae</taxon>
        <taxon>Timema</taxon>
    </lineage>
</organism>
<feature type="region of interest" description="Disordered" evidence="1">
    <location>
        <begin position="567"/>
        <end position="591"/>
    </location>
</feature>
<feature type="domain" description="Transglutaminase C-terminal" evidence="2">
    <location>
        <begin position="50"/>
        <end position="107"/>
    </location>
</feature>
<dbReference type="InterPro" id="IPR008958">
    <property type="entry name" value="Transglutaminase_C"/>
</dbReference>
<feature type="region of interest" description="Disordered" evidence="1">
    <location>
        <begin position="294"/>
        <end position="345"/>
    </location>
</feature>
<dbReference type="PANTHER" id="PTHR11590">
    <property type="entry name" value="PROTEIN-GLUTAMINE GAMMA-GLUTAMYLTRANSFERASE"/>
    <property type="match status" value="1"/>
</dbReference>
<dbReference type="EMBL" id="OE841616">
    <property type="protein sequence ID" value="CAD7596478.1"/>
    <property type="molecule type" value="Genomic_DNA"/>
</dbReference>
<name>A0A7R9PMW6_TIMGE</name>
<sequence>MAIADRCLTDRSATERLALMNAVRGVERAKRFYELPSISREELEFELVDLDRVNIGESFSVVVNINNKSNSVKTVKAILSAASVYYTGIKAHLIKKASGDFQVQPKSITGDLPEMVTSTTVVLQVTEDLPEMVTSITVVLQVTGDLSELVTLITLVLQVTGDLSEMVISITMVLQVTGYLPEMVTSITVVLQVTEDLPEMVTSITVVLQVTGDLSELVTSITVVLQVTGDLSEMELLKLTVKPDDYLDKLVEYCNMKIYALATVADTNETWGEEDDFQIIKPKLDIKGYPSRRVGSPGASFSPPRNSLTSPELPPLMSMTTQRSRKRGGREKVLSPRGQEFSTWRSRRYRESRGHNLMSDGATGCLAPLGGIQLFSRFCPSGSTGVVTEYLIMYNEVDRPLGSKIVARVIDRAWPVVFEVFMNCSYLFGETAARFDDHAWDGAQEDVAVIVEVEDGDGRHLTGDAARGPVLHGGDVGVRVLLLEHVGAFSETAMGLVLFRGDNPVPTELLEIEEYVSIQCTRLGVSVKARMLVTGCQEHRTKRRLFTCSIASRPWCHHSSRILPGSVAETQHPHTGGEAGEPKGHELGHVDLNPSPFTLRQLLLRGGHRNCLVGAVRQSVQPLDPHSHIYHRI</sequence>
<evidence type="ECO:0000259" key="2">
    <source>
        <dbReference type="Pfam" id="PF00927"/>
    </source>
</evidence>
<accession>A0A7R9PMW6</accession>
<dbReference type="SUPFAM" id="SSF49309">
    <property type="entry name" value="Transglutaminase, two C-terminal domains"/>
    <property type="match status" value="2"/>
</dbReference>
<dbReference type="Pfam" id="PF00927">
    <property type="entry name" value="Transglut_C"/>
    <property type="match status" value="1"/>
</dbReference>
<dbReference type="PANTHER" id="PTHR11590:SF40">
    <property type="entry name" value="HEMOCYTE PROTEIN-GLUTAMINE GAMMA-GLUTAMYLTRANSFERASE-LIKE PROTEIN"/>
    <property type="match status" value="1"/>
</dbReference>
<protein>
    <recommendedName>
        <fullName evidence="2">Transglutaminase C-terminal domain-containing protein</fullName>
    </recommendedName>
</protein>